<evidence type="ECO:0000313" key="1">
    <source>
        <dbReference type="EMBL" id="MBT1172221.1"/>
    </source>
</evidence>
<dbReference type="EMBL" id="JAFEJS010000001">
    <property type="protein sequence ID" value="MBT1172221.1"/>
    <property type="molecule type" value="Genomic_DNA"/>
</dbReference>
<name>A0ABS5UMS6_9BIFI</name>
<dbReference type="Proteomes" id="UP000773064">
    <property type="component" value="Unassembled WGS sequence"/>
</dbReference>
<proteinExistence type="predicted"/>
<dbReference type="RefSeq" id="WP_214357471.1">
    <property type="nucleotide sequence ID" value="NZ_JAFEJS010000001.1"/>
</dbReference>
<accession>A0ABS5UMS6</accession>
<sequence>MSERSVESVRHISITRTSADGTVSHTEVHITETGPAEGASAFVGAFHGAFPVPVPFDPAMAGDHFDPSTCCSEREQAMIASLRAYLRPEEAPECLKARIKACLDHCCEQ</sequence>
<keyword evidence="2" id="KW-1185">Reference proteome</keyword>
<organism evidence="1 2">
    <name type="scientific">Bifidobacterium santillanense</name>
    <dbReference type="NCBI Taxonomy" id="2809028"/>
    <lineage>
        <taxon>Bacteria</taxon>
        <taxon>Bacillati</taxon>
        <taxon>Actinomycetota</taxon>
        <taxon>Actinomycetes</taxon>
        <taxon>Bifidobacteriales</taxon>
        <taxon>Bifidobacteriaceae</taxon>
        <taxon>Bifidobacterium</taxon>
    </lineage>
</organism>
<gene>
    <name evidence="1" type="ORF">JS528_02360</name>
</gene>
<reference evidence="1 2" key="1">
    <citation type="journal article" date="2021" name="Environ. Microbiol.">
        <title>Genetic insights into the dark matter of the mammalian gut microbiota through targeted genome reconstruction.</title>
        <authorList>
            <person name="Lugli G.A."/>
            <person name="Alessandri G."/>
            <person name="Milani C."/>
            <person name="Viappiani A."/>
            <person name="Fontana F."/>
            <person name="Tarracchini C."/>
            <person name="Mancabelli L."/>
            <person name="Argentini C."/>
            <person name="Ruiz L."/>
            <person name="Margolles A."/>
            <person name="van Sinderen D."/>
            <person name="Turroni F."/>
            <person name="Ventura M."/>
        </authorList>
    </citation>
    <scope>NUCLEOTIDE SEQUENCE [LARGE SCALE GENOMIC DNA]</scope>
    <source>
        <strain evidence="1 2">MA2</strain>
    </source>
</reference>
<comment type="caution">
    <text evidence="1">The sequence shown here is derived from an EMBL/GenBank/DDBJ whole genome shotgun (WGS) entry which is preliminary data.</text>
</comment>
<evidence type="ECO:0000313" key="2">
    <source>
        <dbReference type="Proteomes" id="UP000773064"/>
    </source>
</evidence>
<protein>
    <submittedName>
        <fullName evidence="1">Uncharacterized protein</fullName>
    </submittedName>
</protein>